<protein>
    <submittedName>
        <fullName evidence="3">Uncharacterized protein</fullName>
    </submittedName>
</protein>
<reference evidence="4" key="1">
    <citation type="journal article" date="2019" name="Int. J. Syst. Evol. Microbiol.">
        <title>The Global Catalogue of Microorganisms (GCM) 10K type strain sequencing project: providing services to taxonomists for standard genome sequencing and annotation.</title>
        <authorList>
            <consortium name="The Broad Institute Genomics Platform"/>
            <consortium name="The Broad Institute Genome Sequencing Center for Infectious Disease"/>
            <person name="Wu L."/>
            <person name="Ma J."/>
        </authorList>
    </citation>
    <scope>NUCLEOTIDE SEQUENCE [LARGE SCALE GENOMIC DNA]</scope>
    <source>
        <strain evidence="4">JCM 17342</strain>
    </source>
</reference>
<feature type="transmembrane region" description="Helical" evidence="2">
    <location>
        <begin position="36"/>
        <end position="66"/>
    </location>
</feature>
<evidence type="ECO:0000313" key="4">
    <source>
        <dbReference type="Proteomes" id="UP001501747"/>
    </source>
</evidence>
<feature type="region of interest" description="Disordered" evidence="1">
    <location>
        <begin position="1"/>
        <end position="24"/>
    </location>
</feature>
<comment type="caution">
    <text evidence="3">The sequence shown here is derived from an EMBL/GenBank/DDBJ whole genome shotgun (WGS) entry which is preliminary data.</text>
</comment>
<sequence>MSAIPAQRPAVRKRQDGPLAPLLRRTRRWSPTTRRVVFTLVPLVAFGAVSLLAGPAVAAIILAVFFSGAAFFRPRG</sequence>
<evidence type="ECO:0000313" key="3">
    <source>
        <dbReference type="EMBL" id="GAA3986717.1"/>
    </source>
</evidence>
<keyword evidence="2" id="KW-0812">Transmembrane</keyword>
<accession>A0ABP7QQZ5</accession>
<organism evidence="3 4">
    <name type="scientific">Allokutzneria multivorans</name>
    <dbReference type="NCBI Taxonomy" id="1142134"/>
    <lineage>
        <taxon>Bacteria</taxon>
        <taxon>Bacillati</taxon>
        <taxon>Actinomycetota</taxon>
        <taxon>Actinomycetes</taxon>
        <taxon>Pseudonocardiales</taxon>
        <taxon>Pseudonocardiaceae</taxon>
        <taxon>Allokutzneria</taxon>
    </lineage>
</organism>
<evidence type="ECO:0000256" key="2">
    <source>
        <dbReference type="SAM" id="Phobius"/>
    </source>
</evidence>
<evidence type="ECO:0000256" key="1">
    <source>
        <dbReference type="SAM" id="MobiDB-lite"/>
    </source>
</evidence>
<name>A0ABP7QQZ5_9PSEU</name>
<dbReference type="EMBL" id="BAABAL010000003">
    <property type="protein sequence ID" value="GAA3986717.1"/>
    <property type="molecule type" value="Genomic_DNA"/>
</dbReference>
<gene>
    <name evidence="3" type="ORF">GCM10022247_01310</name>
</gene>
<dbReference type="Proteomes" id="UP001501747">
    <property type="component" value="Unassembled WGS sequence"/>
</dbReference>
<keyword evidence="4" id="KW-1185">Reference proteome</keyword>
<proteinExistence type="predicted"/>
<dbReference type="RefSeq" id="WP_344870425.1">
    <property type="nucleotide sequence ID" value="NZ_BAABAL010000003.1"/>
</dbReference>
<keyword evidence="2" id="KW-1133">Transmembrane helix</keyword>
<keyword evidence="2" id="KW-0472">Membrane</keyword>